<evidence type="ECO:0000256" key="5">
    <source>
        <dbReference type="ARBA" id="ARBA00023014"/>
    </source>
</evidence>
<accession>A0A2S7K5W3</accession>
<dbReference type="GO" id="GO:0003824">
    <property type="term" value="F:catalytic activity"/>
    <property type="evidence" value="ECO:0007669"/>
    <property type="project" value="InterPro"/>
</dbReference>
<evidence type="ECO:0000256" key="1">
    <source>
        <dbReference type="ARBA" id="ARBA00001966"/>
    </source>
</evidence>
<keyword evidence="3" id="KW-0479">Metal-binding</keyword>
<dbReference type="InterPro" id="IPR058240">
    <property type="entry name" value="rSAM_sf"/>
</dbReference>
<evidence type="ECO:0000256" key="4">
    <source>
        <dbReference type="ARBA" id="ARBA00023004"/>
    </source>
</evidence>
<dbReference type="InterPro" id="IPR013785">
    <property type="entry name" value="Aldolase_TIM"/>
</dbReference>
<dbReference type="Proteomes" id="UP000239504">
    <property type="component" value="Unassembled WGS sequence"/>
</dbReference>
<keyword evidence="4" id="KW-0408">Iron</keyword>
<dbReference type="GO" id="GO:0046872">
    <property type="term" value="F:metal ion binding"/>
    <property type="evidence" value="ECO:0007669"/>
    <property type="project" value="UniProtKB-KW"/>
</dbReference>
<keyword evidence="8" id="KW-1185">Reference proteome</keyword>
<gene>
    <name evidence="7" type="ORF">CW354_05965</name>
</gene>
<dbReference type="Gene3D" id="3.20.20.70">
    <property type="entry name" value="Aldolase class I"/>
    <property type="match status" value="1"/>
</dbReference>
<comment type="caution">
    <text evidence="7">The sequence shown here is derived from an EMBL/GenBank/DDBJ whole genome shotgun (WGS) entry which is preliminary data.</text>
</comment>
<evidence type="ECO:0000313" key="7">
    <source>
        <dbReference type="EMBL" id="PQA87893.1"/>
    </source>
</evidence>
<evidence type="ECO:0000256" key="2">
    <source>
        <dbReference type="ARBA" id="ARBA00022691"/>
    </source>
</evidence>
<dbReference type="SUPFAM" id="SSF102114">
    <property type="entry name" value="Radical SAM enzymes"/>
    <property type="match status" value="1"/>
</dbReference>
<evidence type="ECO:0000313" key="8">
    <source>
        <dbReference type="Proteomes" id="UP000239504"/>
    </source>
</evidence>
<comment type="cofactor">
    <cofactor evidence="1">
        <name>[4Fe-4S] cluster</name>
        <dbReference type="ChEBI" id="CHEBI:49883"/>
    </cofactor>
</comment>
<evidence type="ECO:0000256" key="3">
    <source>
        <dbReference type="ARBA" id="ARBA00022723"/>
    </source>
</evidence>
<dbReference type="PANTHER" id="PTHR11228:SF7">
    <property type="entry name" value="PQQA PEPTIDE CYCLASE"/>
    <property type="match status" value="1"/>
</dbReference>
<dbReference type="RefSeq" id="WP_104829138.1">
    <property type="nucleotide sequence ID" value="NZ_PJCH01000005.1"/>
</dbReference>
<dbReference type="Pfam" id="PF04055">
    <property type="entry name" value="Radical_SAM"/>
    <property type="match status" value="1"/>
</dbReference>
<feature type="domain" description="Radical SAM core" evidence="6">
    <location>
        <begin position="38"/>
        <end position="196"/>
    </location>
</feature>
<dbReference type="OrthoDB" id="9810775at2"/>
<dbReference type="SFLD" id="SFLDG01067">
    <property type="entry name" value="SPASM/twitch_domain_containing"/>
    <property type="match status" value="1"/>
</dbReference>
<dbReference type="AlphaFoldDB" id="A0A2S7K5W3"/>
<dbReference type="EMBL" id="PJCH01000005">
    <property type="protein sequence ID" value="PQA87893.1"/>
    <property type="molecule type" value="Genomic_DNA"/>
</dbReference>
<reference evidence="7 8" key="1">
    <citation type="submission" date="2017-12" db="EMBL/GenBank/DDBJ databases">
        <authorList>
            <person name="Hurst M.R.H."/>
        </authorList>
    </citation>
    <scope>NUCLEOTIDE SEQUENCE [LARGE SCALE GENOMIC DNA]</scope>
    <source>
        <strain evidence="7 8">SY-3-19</strain>
    </source>
</reference>
<dbReference type="PANTHER" id="PTHR11228">
    <property type="entry name" value="RADICAL SAM DOMAIN PROTEIN"/>
    <property type="match status" value="1"/>
</dbReference>
<keyword evidence="2" id="KW-0949">S-adenosyl-L-methionine</keyword>
<name>A0A2S7K5W3_9PROT</name>
<dbReference type="SFLD" id="SFLDS00029">
    <property type="entry name" value="Radical_SAM"/>
    <property type="match status" value="1"/>
</dbReference>
<proteinExistence type="predicted"/>
<evidence type="ECO:0000259" key="6">
    <source>
        <dbReference type="Pfam" id="PF04055"/>
    </source>
</evidence>
<organism evidence="7 8">
    <name type="scientific">Hyphococcus luteus</name>
    <dbReference type="NCBI Taxonomy" id="2058213"/>
    <lineage>
        <taxon>Bacteria</taxon>
        <taxon>Pseudomonadati</taxon>
        <taxon>Pseudomonadota</taxon>
        <taxon>Alphaproteobacteria</taxon>
        <taxon>Parvularculales</taxon>
        <taxon>Parvularculaceae</taxon>
        <taxon>Hyphococcus</taxon>
    </lineage>
</organism>
<keyword evidence="5" id="KW-0411">Iron-sulfur</keyword>
<dbReference type="InterPro" id="IPR007197">
    <property type="entry name" value="rSAM"/>
</dbReference>
<protein>
    <submittedName>
        <fullName evidence="7">Radical SAM protein</fullName>
    </submittedName>
</protein>
<dbReference type="CDD" id="cd01335">
    <property type="entry name" value="Radical_SAM"/>
    <property type="match status" value="1"/>
</dbReference>
<dbReference type="GO" id="GO:0051536">
    <property type="term" value="F:iron-sulfur cluster binding"/>
    <property type="evidence" value="ECO:0007669"/>
    <property type="project" value="UniProtKB-KW"/>
</dbReference>
<dbReference type="InterPro" id="IPR050377">
    <property type="entry name" value="Radical_SAM_PqqE_MftC-like"/>
</dbReference>
<sequence length="314" mass="34127">MDGEAGVKTAAKFQHKERTAAGELRAEVPLARLETLWINTGTLCNVECAHCYIKSSPTNDRLVYLSAEEAAPFLDEARRMGAREIGFTGGEPFLNPDMIAMTQGALTRGFNVLILTNAMRPMMRPKVQEGLLSLRARFPHLLTLRVSLDHYSAEGHDAERGEGAFEASMTGLGWLQDNGFSFTIAGRGLTGEREAELRSGFAALFEARGVPLDAHDPAQLVIFPEMDAARDVPEITAACWSILGKDQADMMCATSRMLVKRKGAERPAVLSCTLLPYDEQFEMGKSLAEAAKPVKLNHPFCAQFCVLGGASCSG</sequence>